<dbReference type="AlphaFoldDB" id="A0A9E4DS59"/>
<keyword evidence="2" id="KW-1133">Transmembrane helix</keyword>
<evidence type="ECO:0000256" key="2">
    <source>
        <dbReference type="SAM" id="Phobius"/>
    </source>
</evidence>
<dbReference type="PANTHER" id="PTHR40027">
    <property type="entry name" value="CELL DIVISION PROTEIN DIVIC"/>
    <property type="match status" value="1"/>
</dbReference>
<keyword evidence="2" id="KW-0812">Transmembrane</keyword>
<proteinExistence type="predicted"/>
<dbReference type="InterPro" id="IPR007060">
    <property type="entry name" value="FtsL/DivIC"/>
</dbReference>
<evidence type="ECO:0000313" key="3">
    <source>
        <dbReference type="EMBL" id="MCC9274273.1"/>
    </source>
</evidence>
<dbReference type="Pfam" id="PF04977">
    <property type="entry name" value="DivIC"/>
    <property type="match status" value="1"/>
</dbReference>
<dbReference type="EMBL" id="JAJJVO010000124">
    <property type="protein sequence ID" value="MCC9274273.1"/>
    <property type="molecule type" value="Genomic_DNA"/>
</dbReference>
<feature type="transmembrane region" description="Helical" evidence="2">
    <location>
        <begin position="38"/>
        <end position="57"/>
    </location>
</feature>
<evidence type="ECO:0000256" key="1">
    <source>
        <dbReference type="SAM" id="Coils"/>
    </source>
</evidence>
<feature type="coiled-coil region" evidence="1">
    <location>
        <begin position="63"/>
        <end position="97"/>
    </location>
</feature>
<accession>A0A9E4DS59</accession>
<dbReference type="InterPro" id="IPR039076">
    <property type="entry name" value="DivIC"/>
</dbReference>
<protein>
    <submittedName>
        <fullName evidence="3">Septum formation initiator family protein</fullName>
    </submittedName>
</protein>
<evidence type="ECO:0000313" key="4">
    <source>
        <dbReference type="Proteomes" id="UP000813384"/>
    </source>
</evidence>
<dbReference type="PANTHER" id="PTHR40027:SF1">
    <property type="entry name" value="CELL DIVISION PROTEIN DIVIC"/>
    <property type="match status" value="1"/>
</dbReference>
<organism evidence="3 4">
    <name type="scientific">Enterococcus aquimarinus</name>
    <dbReference type="NCBI Taxonomy" id="328396"/>
    <lineage>
        <taxon>Bacteria</taxon>
        <taxon>Bacillati</taxon>
        <taxon>Bacillota</taxon>
        <taxon>Bacilli</taxon>
        <taxon>Lactobacillales</taxon>
        <taxon>Enterococcaceae</taxon>
        <taxon>Enterococcus</taxon>
    </lineage>
</organism>
<reference evidence="3" key="1">
    <citation type="journal article" date="2021" name="PeerJ">
        <title>Extensive microbial diversity within the chicken gut microbiome revealed by metagenomics and culture.</title>
        <authorList>
            <person name="Gilroy R."/>
            <person name="Ravi A."/>
            <person name="Getino M."/>
            <person name="Pursley I."/>
            <person name="Horton D.L."/>
            <person name="Alikhan N.F."/>
            <person name="Baker D."/>
            <person name="Gharbi K."/>
            <person name="Hall N."/>
            <person name="Watson M."/>
            <person name="Adriaenssens E.M."/>
            <person name="Foster-Nyarko E."/>
            <person name="Jarju S."/>
            <person name="Secka A."/>
            <person name="Antonio M."/>
            <person name="Oren A."/>
            <person name="Chaudhuri R.R."/>
            <person name="La Ragione R."/>
            <person name="Hildebrand F."/>
            <person name="Pallen M.J."/>
        </authorList>
    </citation>
    <scope>NUCLEOTIDE SEQUENCE</scope>
    <source>
        <strain evidence="3">150</strain>
    </source>
</reference>
<dbReference type="Proteomes" id="UP000813384">
    <property type="component" value="Unassembled WGS sequence"/>
</dbReference>
<sequence>MSQEEQTNLQFLDNEYAQQHYAVQAKKRREIIFRRRRLAVFFSLAAVIFVSIGISLYNDSLRLQNLERYKEETIAEQQAIKENKAALEKEVALLQDEDYVAKIARERFLYSKEGELVFPLPGTEADTAKE</sequence>
<keyword evidence="1" id="KW-0175">Coiled coil</keyword>
<reference evidence="3" key="2">
    <citation type="submission" date="2021-11" db="EMBL/GenBank/DDBJ databases">
        <authorList>
            <person name="Gilroy R."/>
        </authorList>
    </citation>
    <scope>NUCLEOTIDE SEQUENCE</scope>
    <source>
        <strain evidence="3">150</strain>
    </source>
</reference>
<dbReference type="GO" id="GO:0051301">
    <property type="term" value="P:cell division"/>
    <property type="evidence" value="ECO:0007669"/>
    <property type="project" value="InterPro"/>
</dbReference>
<gene>
    <name evidence="3" type="ORF">K8V42_08305</name>
</gene>
<comment type="caution">
    <text evidence="3">The sequence shown here is derived from an EMBL/GenBank/DDBJ whole genome shotgun (WGS) entry which is preliminary data.</text>
</comment>
<name>A0A9E4DS59_9ENTE</name>
<keyword evidence="2" id="KW-0472">Membrane</keyword>